<dbReference type="Proteomes" id="UP000019484">
    <property type="component" value="Unassembled WGS sequence"/>
</dbReference>
<evidence type="ECO:0000256" key="12">
    <source>
        <dbReference type="ARBA" id="ARBA00049248"/>
    </source>
</evidence>
<dbReference type="InterPro" id="IPR036188">
    <property type="entry name" value="FAD/NAD-bd_sf"/>
</dbReference>
<comment type="cofactor">
    <cofactor evidence="1">
        <name>FAD</name>
        <dbReference type="ChEBI" id="CHEBI:57692"/>
    </cofactor>
</comment>
<name>W9XR79_9EURO</name>
<dbReference type="Gene3D" id="3.50.50.60">
    <property type="entry name" value="FAD/NAD(P)-binding domain"/>
    <property type="match status" value="1"/>
</dbReference>
<dbReference type="GeneID" id="19163587"/>
<accession>W9XR79</accession>
<evidence type="ECO:0000256" key="6">
    <source>
        <dbReference type="ARBA" id="ARBA00022630"/>
    </source>
</evidence>
<evidence type="ECO:0000256" key="9">
    <source>
        <dbReference type="ARBA" id="ARBA00023002"/>
    </source>
</evidence>
<dbReference type="Pfam" id="PF13434">
    <property type="entry name" value="Lys_Orn_oxgnase"/>
    <property type="match status" value="1"/>
</dbReference>
<evidence type="ECO:0000256" key="2">
    <source>
        <dbReference type="ARBA" id="ARBA00004924"/>
    </source>
</evidence>
<evidence type="ECO:0000256" key="3">
    <source>
        <dbReference type="ARBA" id="ARBA00007588"/>
    </source>
</evidence>
<reference evidence="13 14" key="1">
    <citation type="submission" date="2013-03" db="EMBL/GenBank/DDBJ databases">
        <title>The Genome Sequence of Capronia coronata CBS 617.96.</title>
        <authorList>
            <consortium name="The Broad Institute Genomics Platform"/>
            <person name="Cuomo C."/>
            <person name="de Hoog S."/>
            <person name="Gorbushina A."/>
            <person name="Walker B."/>
            <person name="Young S.K."/>
            <person name="Zeng Q."/>
            <person name="Gargeya S."/>
            <person name="Fitzgerald M."/>
            <person name="Haas B."/>
            <person name="Abouelleil A."/>
            <person name="Allen A.W."/>
            <person name="Alvarado L."/>
            <person name="Arachchi H.M."/>
            <person name="Berlin A.M."/>
            <person name="Chapman S.B."/>
            <person name="Gainer-Dewar J."/>
            <person name="Goldberg J."/>
            <person name="Griggs A."/>
            <person name="Gujja S."/>
            <person name="Hansen M."/>
            <person name="Howarth C."/>
            <person name="Imamovic A."/>
            <person name="Ireland A."/>
            <person name="Larimer J."/>
            <person name="McCowan C."/>
            <person name="Murphy C."/>
            <person name="Pearson M."/>
            <person name="Poon T.W."/>
            <person name="Priest M."/>
            <person name="Roberts A."/>
            <person name="Saif S."/>
            <person name="Shea T."/>
            <person name="Sisk P."/>
            <person name="Sykes S."/>
            <person name="Wortman J."/>
            <person name="Nusbaum C."/>
            <person name="Birren B."/>
        </authorList>
    </citation>
    <scope>NUCLEOTIDE SEQUENCE [LARGE SCALE GENOMIC DNA]</scope>
    <source>
        <strain evidence="13 14">CBS 617.96</strain>
    </source>
</reference>
<evidence type="ECO:0000256" key="8">
    <source>
        <dbReference type="ARBA" id="ARBA00022857"/>
    </source>
</evidence>
<comment type="pathway">
    <text evidence="2">Siderophore biosynthesis.</text>
</comment>
<dbReference type="GO" id="GO:0006879">
    <property type="term" value="P:intracellular iron ion homeostasis"/>
    <property type="evidence" value="ECO:0007669"/>
    <property type="project" value="TreeGrafter"/>
</dbReference>
<dbReference type="OrthoDB" id="3519933at2759"/>
<evidence type="ECO:0000256" key="1">
    <source>
        <dbReference type="ARBA" id="ARBA00001974"/>
    </source>
</evidence>
<dbReference type="GO" id="GO:0016491">
    <property type="term" value="F:oxidoreductase activity"/>
    <property type="evidence" value="ECO:0007669"/>
    <property type="project" value="UniProtKB-KW"/>
</dbReference>
<proteinExistence type="inferred from homology"/>
<evidence type="ECO:0000256" key="10">
    <source>
        <dbReference type="ARBA" id="ARBA00030351"/>
    </source>
</evidence>
<sequence length="418" mass="46432">MSFDLVCVGFGVTALSLAITLHERGALDNTLFLESQPASKWNPCSSSAGGRMRTSFLNDLITSENPRSRFTFLKYLHATNRLALYANSSQIQPSREMFADYLRWCSASFQNNVNFGKRVTAIFPVREDQQPVRSWNVVFSDSVTGQQDSVTTKQVICAAGLQPFIPAPLSSIMDTSPDVVHATDCLQRISSTMRTTGGKCHFAIIGDGQTAADVFDHIHGIRGDHQVTWFTQDPVLRGTDDSPFIMDNTRKPSSKVGQALPLELRRRAIGDGLCTDSVSAIDRHLLMSIYEVQYAQSVKESDANKWKFQVKFQHKLVGAEKVANGKVRLSFQRPEFEEQLFGCNIFDLVIAATGYERTEYKKILAPLLGMLDGHQVTVNRDYQVNFRTGSCGVGCGLWLQGALEGEDVSFRSFNLLAC</sequence>
<comment type="similarity">
    <text evidence="3">Belongs to the lysine N(6)-hydroxylase/L-ornithine N(5)-oxygenase family.</text>
</comment>
<dbReference type="SUPFAM" id="SSF51905">
    <property type="entry name" value="FAD/NAD(P)-binding domain"/>
    <property type="match status" value="1"/>
</dbReference>
<dbReference type="HOGENOM" id="CLU_020931_2_0_1"/>
<comment type="caution">
    <text evidence="13">The sequence shown here is derived from an EMBL/GenBank/DDBJ whole genome shotgun (WGS) entry which is preliminary data.</text>
</comment>
<gene>
    <name evidence="13" type="ORF">A1O1_08740</name>
</gene>
<dbReference type="EC" id="1.14.13.196" evidence="4"/>
<keyword evidence="6" id="KW-0285">Flavoprotein</keyword>
<dbReference type="AlphaFoldDB" id="W9XR79"/>
<evidence type="ECO:0000256" key="4">
    <source>
        <dbReference type="ARBA" id="ARBA00012881"/>
    </source>
</evidence>
<evidence type="ECO:0000256" key="5">
    <source>
        <dbReference type="ARBA" id="ARBA00018612"/>
    </source>
</evidence>
<comment type="catalytic activity">
    <reaction evidence="12">
        <text>L-ornithine + NADH + O2 = N(5)-hydroxy-L-ornithine + NAD(+) + H2O</text>
        <dbReference type="Rhea" id="RHEA:41512"/>
        <dbReference type="ChEBI" id="CHEBI:15377"/>
        <dbReference type="ChEBI" id="CHEBI:15379"/>
        <dbReference type="ChEBI" id="CHEBI:46911"/>
        <dbReference type="ChEBI" id="CHEBI:57540"/>
        <dbReference type="ChEBI" id="CHEBI:57945"/>
        <dbReference type="ChEBI" id="CHEBI:78275"/>
        <dbReference type="EC" id="1.14.13.196"/>
    </reaction>
</comment>
<organism evidence="13 14">
    <name type="scientific">Capronia coronata CBS 617.96</name>
    <dbReference type="NCBI Taxonomy" id="1182541"/>
    <lineage>
        <taxon>Eukaryota</taxon>
        <taxon>Fungi</taxon>
        <taxon>Dikarya</taxon>
        <taxon>Ascomycota</taxon>
        <taxon>Pezizomycotina</taxon>
        <taxon>Eurotiomycetes</taxon>
        <taxon>Chaetothyriomycetidae</taxon>
        <taxon>Chaetothyriales</taxon>
        <taxon>Herpotrichiellaceae</taxon>
        <taxon>Capronia</taxon>
    </lineage>
</organism>
<dbReference type="PANTHER" id="PTHR42802">
    <property type="entry name" value="MONOOXYGENASE"/>
    <property type="match status" value="1"/>
</dbReference>
<evidence type="ECO:0000313" key="14">
    <source>
        <dbReference type="Proteomes" id="UP000019484"/>
    </source>
</evidence>
<comment type="catalytic activity">
    <reaction evidence="11">
        <text>L-ornithine + NADPH + O2 = N(5)-hydroxy-L-ornithine + NADP(+) + H2O</text>
        <dbReference type="Rhea" id="RHEA:41508"/>
        <dbReference type="ChEBI" id="CHEBI:15377"/>
        <dbReference type="ChEBI" id="CHEBI:15379"/>
        <dbReference type="ChEBI" id="CHEBI:46911"/>
        <dbReference type="ChEBI" id="CHEBI:57783"/>
        <dbReference type="ChEBI" id="CHEBI:58349"/>
        <dbReference type="ChEBI" id="CHEBI:78275"/>
        <dbReference type="EC" id="1.14.13.196"/>
    </reaction>
</comment>
<dbReference type="EMBL" id="AMWN01000009">
    <property type="protein sequence ID" value="EXJ79476.1"/>
    <property type="molecule type" value="Genomic_DNA"/>
</dbReference>
<dbReference type="PANTHER" id="PTHR42802:SF1">
    <property type="entry name" value="L-ORNITHINE N(5)-MONOOXYGENASE"/>
    <property type="match status" value="1"/>
</dbReference>
<keyword evidence="7" id="KW-0274">FAD</keyword>
<keyword evidence="9" id="KW-0560">Oxidoreductase</keyword>
<evidence type="ECO:0000256" key="7">
    <source>
        <dbReference type="ARBA" id="ARBA00022827"/>
    </source>
</evidence>
<protein>
    <recommendedName>
        <fullName evidence="5">L-ornithine N(5)-monooxygenase</fullName>
        <ecNumber evidence="4">1.14.13.196</ecNumber>
    </recommendedName>
    <alternativeName>
        <fullName evidence="10">L-ornithine N(5)-oxygenase</fullName>
    </alternativeName>
</protein>
<evidence type="ECO:0000313" key="13">
    <source>
        <dbReference type="EMBL" id="EXJ79476.1"/>
    </source>
</evidence>
<dbReference type="eggNOG" id="KOG1399">
    <property type="taxonomic scope" value="Eukaryota"/>
</dbReference>
<keyword evidence="14" id="KW-1185">Reference proteome</keyword>
<dbReference type="RefSeq" id="XP_007727788.1">
    <property type="nucleotide sequence ID" value="XM_007729598.1"/>
</dbReference>
<dbReference type="STRING" id="1182541.W9XR79"/>
<dbReference type="InterPro" id="IPR025700">
    <property type="entry name" value="Lys/Orn_oxygenase"/>
</dbReference>
<keyword evidence="8" id="KW-0521">NADP</keyword>
<evidence type="ECO:0000256" key="11">
    <source>
        <dbReference type="ARBA" id="ARBA00047598"/>
    </source>
</evidence>